<reference evidence="1" key="2">
    <citation type="journal article" date="2015" name="Data Brief">
        <title>Shoot transcriptome of the giant reed, Arundo donax.</title>
        <authorList>
            <person name="Barrero R.A."/>
            <person name="Guerrero F.D."/>
            <person name="Moolhuijzen P."/>
            <person name="Goolsby J.A."/>
            <person name="Tidwell J."/>
            <person name="Bellgard S.E."/>
            <person name="Bellgard M.I."/>
        </authorList>
    </citation>
    <scope>NUCLEOTIDE SEQUENCE</scope>
    <source>
        <tissue evidence="1">Shoot tissue taken approximately 20 cm above the soil surface</tissue>
    </source>
</reference>
<dbReference type="EMBL" id="GBRH01234635">
    <property type="protein sequence ID" value="JAD63260.1"/>
    <property type="molecule type" value="Transcribed_RNA"/>
</dbReference>
<protein>
    <submittedName>
        <fullName evidence="1">Uncharacterized protein</fullName>
    </submittedName>
</protein>
<organism evidence="1">
    <name type="scientific">Arundo donax</name>
    <name type="common">Giant reed</name>
    <name type="synonym">Donax arundinaceus</name>
    <dbReference type="NCBI Taxonomy" id="35708"/>
    <lineage>
        <taxon>Eukaryota</taxon>
        <taxon>Viridiplantae</taxon>
        <taxon>Streptophyta</taxon>
        <taxon>Embryophyta</taxon>
        <taxon>Tracheophyta</taxon>
        <taxon>Spermatophyta</taxon>
        <taxon>Magnoliopsida</taxon>
        <taxon>Liliopsida</taxon>
        <taxon>Poales</taxon>
        <taxon>Poaceae</taxon>
        <taxon>PACMAD clade</taxon>
        <taxon>Arundinoideae</taxon>
        <taxon>Arundineae</taxon>
        <taxon>Arundo</taxon>
    </lineage>
</organism>
<dbReference type="AlphaFoldDB" id="A0A0A9BPY0"/>
<evidence type="ECO:0000313" key="1">
    <source>
        <dbReference type="EMBL" id="JAD63260.1"/>
    </source>
</evidence>
<reference evidence="1" key="1">
    <citation type="submission" date="2014-09" db="EMBL/GenBank/DDBJ databases">
        <authorList>
            <person name="Magalhaes I.L.F."/>
            <person name="Oliveira U."/>
            <person name="Santos F.R."/>
            <person name="Vidigal T.H.D.A."/>
            <person name="Brescovit A.D."/>
            <person name="Santos A.J."/>
        </authorList>
    </citation>
    <scope>NUCLEOTIDE SEQUENCE</scope>
    <source>
        <tissue evidence="1">Shoot tissue taken approximately 20 cm above the soil surface</tissue>
    </source>
</reference>
<proteinExistence type="predicted"/>
<name>A0A0A9BPY0_ARUDO</name>
<accession>A0A0A9BPY0</accession>
<sequence>MFPINHISLECCTRVLLIPDLKAPTSLSIYRGHRSMHLLLFQILGYAAGATEDAGARLPLCAKHSSSLQFAVLRIKSENPSRGVQEFHPGHEVNNVFMSSVDAGSRVGYHEVL</sequence>